<dbReference type="Proteomes" id="UP000008720">
    <property type="component" value="Chromosome"/>
</dbReference>
<dbReference type="STRING" id="643867.Ftrac_1365"/>
<dbReference type="SUPFAM" id="SSF89447">
    <property type="entry name" value="AbrB/MazE/MraZ-like"/>
    <property type="match status" value="1"/>
</dbReference>
<proteinExistence type="predicted"/>
<dbReference type="RefSeq" id="WP_013453504.1">
    <property type="nucleotide sequence ID" value="NC_014759.1"/>
</dbReference>
<name>E4TM79_MARTH</name>
<evidence type="ECO:0000313" key="1">
    <source>
        <dbReference type="EMBL" id="ADR21355.1"/>
    </source>
</evidence>
<dbReference type="InterPro" id="IPR051734">
    <property type="entry name" value="VapB_TA_antitoxins"/>
</dbReference>
<dbReference type="AlphaFoldDB" id="E4TM79"/>
<accession>E4TM79</accession>
<dbReference type="PANTHER" id="PTHR37550">
    <property type="entry name" value="ANTITOXIN VAPB1"/>
    <property type="match status" value="1"/>
</dbReference>
<protein>
    <recommendedName>
        <fullName evidence="3">AbrB/MazE/SpoVT family DNA-binding domain-containing protein</fullName>
    </recommendedName>
</protein>
<organism evidence="1 2">
    <name type="scientific">Marivirga tractuosa (strain ATCC 23168 / DSM 4126 / NBRC 15989 / NCIMB 1408 / VKM B-1430 / H-43)</name>
    <name type="common">Microscilla tractuosa</name>
    <name type="synonym">Flexibacter tractuosus</name>
    <dbReference type="NCBI Taxonomy" id="643867"/>
    <lineage>
        <taxon>Bacteria</taxon>
        <taxon>Pseudomonadati</taxon>
        <taxon>Bacteroidota</taxon>
        <taxon>Cytophagia</taxon>
        <taxon>Cytophagales</taxon>
        <taxon>Marivirgaceae</taxon>
        <taxon>Marivirga</taxon>
    </lineage>
</organism>
<dbReference type="PANTHER" id="PTHR37550:SF3">
    <property type="entry name" value="ANTITOXIN VAPB1"/>
    <property type="match status" value="1"/>
</dbReference>
<keyword evidence="2" id="KW-1185">Reference proteome</keyword>
<evidence type="ECO:0000313" key="2">
    <source>
        <dbReference type="Proteomes" id="UP000008720"/>
    </source>
</evidence>
<gene>
    <name evidence="1" type="ordered locus">Ftrac_1365</name>
</gene>
<dbReference type="eggNOG" id="COG4456">
    <property type="taxonomic scope" value="Bacteria"/>
</dbReference>
<sequence length="72" mass="8499">MSMIEIVNIKDIEGEQFIKIPTNFKLKGDKVYFKKFGNAFYIIPFDDPWQSLLDSMGKFSDDFMENRNQPNI</sequence>
<reference evidence="1 2" key="1">
    <citation type="journal article" date="2011" name="Stand. Genomic Sci.">
        <title>Complete genome sequence of Marivirga tractuosa type strain (H-43).</title>
        <authorList>
            <person name="Pagani I."/>
            <person name="Chertkov O."/>
            <person name="Lapidus A."/>
            <person name="Lucas S."/>
            <person name="Del Rio T.G."/>
            <person name="Tice H."/>
            <person name="Copeland A."/>
            <person name="Cheng J.F."/>
            <person name="Nolan M."/>
            <person name="Saunders E."/>
            <person name="Pitluck S."/>
            <person name="Held B."/>
            <person name="Goodwin L."/>
            <person name="Liolios K."/>
            <person name="Ovchinikova G."/>
            <person name="Ivanova N."/>
            <person name="Mavromatis K."/>
            <person name="Pati A."/>
            <person name="Chen A."/>
            <person name="Palaniappan K."/>
            <person name="Land M."/>
            <person name="Hauser L."/>
            <person name="Jeffries C.D."/>
            <person name="Detter J.C."/>
            <person name="Han C."/>
            <person name="Tapia R."/>
            <person name="Ngatchou-Djao O.D."/>
            <person name="Rohde M."/>
            <person name="Goker M."/>
            <person name="Spring S."/>
            <person name="Sikorski J."/>
            <person name="Woyke T."/>
            <person name="Bristow J."/>
            <person name="Eisen J.A."/>
            <person name="Markowitz V."/>
            <person name="Hugenholtz P."/>
            <person name="Klenk H.P."/>
            <person name="Kyrpides N.C."/>
        </authorList>
    </citation>
    <scope>NUCLEOTIDE SEQUENCE [LARGE SCALE GENOMIC DNA]</scope>
    <source>
        <strain evidence="2">ATCC 23168 / DSM 4126 / NBRC 15989 / NCIMB 1408 / VKM B-1430 / H-43</strain>
    </source>
</reference>
<dbReference type="KEGG" id="mtt:Ftrac_1365"/>
<dbReference type="EMBL" id="CP002349">
    <property type="protein sequence ID" value="ADR21355.1"/>
    <property type="molecule type" value="Genomic_DNA"/>
</dbReference>
<dbReference type="InterPro" id="IPR037914">
    <property type="entry name" value="SpoVT-AbrB_sf"/>
</dbReference>
<dbReference type="HOGENOM" id="CLU_162018_2_2_10"/>
<evidence type="ECO:0008006" key="3">
    <source>
        <dbReference type="Google" id="ProtNLM"/>
    </source>
</evidence>